<dbReference type="SMART" id="SM00451">
    <property type="entry name" value="ZnF_U1"/>
    <property type="match status" value="1"/>
</dbReference>
<proteinExistence type="inferred from homology"/>
<keyword evidence="11" id="KW-0472">Membrane</keyword>
<dbReference type="GO" id="GO:0008270">
    <property type="term" value="F:zinc ion binding"/>
    <property type="evidence" value="ECO:0007669"/>
    <property type="project" value="UniProtKB-KW"/>
</dbReference>
<evidence type="ECO:0000256" key="11">
    <source>
        <dbReference type="SAM" id="Phobius"/>
    </source>
</evidence>
<dbReference type="STRING" id="1163406.A0A0L0NAH1"/>
<dbReference type="OrthoDB" id="24683at2759"/>
<comment type="caution">
    <text evidence="13">The sequence shown here is derived from an EMBL/GenBank/DDBJ whole genome shotgun (WGS) entry which is preliminary data.</text>
</comment>
<dbReference type="Gene3D" id="3.30.160.60">
    <property type="entry name" value="Classic Zinc Finger"/>
    <property type="match status" value="1"/>
</dbReference>
<protein>
    <submittedName>
        <fullName evidence="13">Zinc finger protein bud20</fullName>
    </submittedName>
</protein>
<feature type="region of interest" description="Disordered" evidence="10">
    <location>
        <begin position="138"/>
        <end position="190"/>
    </location>
</feature>
<evidence type="ECO:0000256" key="7">
    <source>
        <dbReference type="ARBA" id="ARBA00022833"/>
    </source>
</evidence>
<evidence type="ECO:0000259" key="12">
    <source>
        <dbReference type="PROSITE" id="PS00028"/>
    </source>
</evidence>
<dbReference type="SUPFAM" id="SSF57667">
    <property type="entry name" value="beta-beta-alpha zinc fingers"/>
    <property type="match status" value="1"/>
</dbReference>
<evidence type="ECO:0000256" key="6">
    <source>
        <dbReference type="ARBA" id="ARBA00022771"/>
    </source>
</evidence>
<keyword evidence="8" id="KW-0539">Nucleus</keyword>
<keyword evidence="5" id="KW-0479">Metal-binding</keyword>
<evidence type="ECO:0000256" key="9">
    <source>
        <dbReference type="ARBA" id="ARBA00038064"/>
    </source>
</evidence>
<evidence type="ECO:0000256" key="2">
    <source>
        <dbReference type="ARBA" id="ARBA00004496"/>
    </source>
</evidence>
<feature type="domain" description="C2H2-type" evidence="12">
    <location>
        <begin position="120"/>
        <end position="142"/>
    </location>
</feature>
<comment type="similarity">
    <text evidence="9">Belongs to the ZNF593/BUD20 C2H2-type zinc-finger protein family.</text>
</comment>
<evidence type="ECO:0000256" key="4">
    <source>
        <dbReference type="ARBA" id="ARBA00022517"/>
    </source>
</evidence>
<dbReference type="InterPro" id="IPR051879">
    <property type="entry name" value="C2H2-ZF_Maturation_Protein"/>
</dbReference>
<comment type="subcellular location">
    <subcellularLocation>
        <location evidence="2">Cytoplasm</location>
    </subcellularLocation>
    <subcellularLocation>
        <location evidence="1">Nucleus</location>
    </subcellularLocation>
</comment>
<dbReference type="InterPro" id="IPR013087">
    <property type="entry name" value="Znf_C2H2_type"/>
</dbReference>
<dbReference type="AlphaFoldDB" id="A0A0L0NAH1"/>
<dbReference type="PROSITE" id="PS00028">
    <property type="entry name" value="ZINC_FINGER_C2H2_1"/>
    <property type="match status" value="1"/>
</dbReference>
<evidence type="ECO:0000256" key="3">
    <source>
        <dbReference type="ARBA" id="ARBA00022490"/>
    </source>
</evidence>
<evidence type="ECO:0000256" key="5">
    <source>
        <dbReference type="ARBA" id="ARBA00022723"/>
    </source>
</evidence>
<keyword evidence="7" id="KW-0862">Zinc</keyword>
<keyword evidence="14" id="KW-1185">Reference proteome</keyword>
<dbReference type="Pfam" id="PF12171">
    <property type="entry name" value="zf-C2H2_jaz"/>
    <property type="match status" value="1"/>
</dbReference>
<evidence type="ECO:0000313" key="13">
    <source>
        <dbReference type="EMBL" id="KND90775.1"/>
    </source>
</evidence>
<evidence type="ECO:0000256" key="10">
    <source>
        <dbReference type="SAM" id="MobiDB-lite"/>
    </source>
</evidence>
<dbReference type="GO" id="GO:0003676">
    <property type="term" value="F:nucleic acid binding"/>
    <property type="evidence" value="ECO:0007669"/>
    <property type="project" value="InterPro"/>
</dbReference>
<name>A0A0L0NAH1_TOLOC</name>
<evidence type="ECO:0000256" key="1">
    <source>
        <dbReference type="ARBA" id="ARBA00004123"/>
    </source>
</evidence>
<dbReference type="InterPro" id="IPR022755">
    <property type="entry name" value="Znf_C2H2_jaz"/>
</dbReference>
<dbReference type="InterPro" id="IPR003604">
    <property type="entry name" value="Matrin/U1-like-C_Znf_C2H2"/>
</dbReference>
<dbReference type="Proteomes" id="UP000036947">
    <property type="component" value="Unassembled WGS sequence"/>
</dbReference>
<feature type="transmembrane region" description="Helical" evidence="11">
    <location>
        <begin position="12"/>
        <end position="30"/>
    </location>
</feature>
<keyword evidence="3" id="KW-0963">Cytoplasm</keyword>
<dbReference type="PANTHER" id="PTHR46095">
    <property type="entry name" value="ZINC FINGER PROTEIN 593"/>
    <property type="match status" value="1"/>
</dbReference>
<dbReference type="GO" id="GO:0005634">
    <property type="term" value="C:nucleus"/>
    <property type="evidence" value="ECO:0007669"/>
    <property type="project" value="UniProtKB-SubCell"/>
</dbReference>
<organism evidence="13 14">
    <name type="scientific">Tolypocladium ophioglossoides (strain CBS 100239)</name>
    <name type="common">Snaketongue truffleclub</name>
    <name type="synonym">Elaphocordyceps ophioglossoides</name>
    <dbReference type="NCBI Taxonomy" id="1163406"/>
    <lineage>
        <taxon>Eukaryota</taxon>
        <taxon>Fungi</taxon>
        <taxon>Dikarya</taxon>
        <taxon>Ascomycota</taxon>
        <taxon>Pezizomycotina</taxon>
        <taxon>Sordariomycetes</taxon>
        <taxon>Hypocreomycetidae</taxon>
        <taxon>Hypocreales</taxon>
        <taxon>Ophiocordycipitaceae</taxon>
        <taxon>Tolypocladium</taxon>
    </lineage>
</organism>
<gene>
    <name evidence="13" type="ORF">TOPH_04462</name>
</gene>
<dbReference type="EMBL" id="LFRF01000011">
    <property type="protein sequence ID" value="KND90775.1"/>
    <property type="molecule type" value="Genomic_DNA"/>
</dbReference>
<dbReference type="GO" id="GO:0005737">
    <property type="term" value="C:cytoplasm"/>
    <property type="evidence" value="ECO:0007669"/>
    <property type="project" value="UniProtKB-SubCell"/>
</dbReference>
<sequence>MPHEQQRCHQPTHLLVVLDTFRTVFYFILLTSQRPLRTSYQGYGVAWASIAYGTFLNFIIQDIGTGASMGVGNKRTITKTRRKTRDVDQVKADLLSSRHLSQFKDAKATEDLPGLGRNYCVECARWFDTEATLIAHRRGKPHKRRVKQLREEPDADPQRVPGATVGAGLNDAEGTGSAGGASGNDVDMAT</sequence>
<dbReference type="PANTHER" id="PTHR46095:SF1">
    <property type="entry name" value="ZINC FINGER PROTEIN 593"/>
    <property type="match status" value="1"/>
</dbReference>
<keyword evidence="6" id="KW-0863">Zinc-finger</keyword>
<evidence type="ECO:0000256" key="8">
    <source>
        <dbReference type="ARBA" id="ARBA00023242"/>
    </source>
</evidence>
<keyword evidence="11" id="KW-1133">Transmembrane helix</keyword>
<keyword evidence="4" id="KW-0690">Ribosome biogenesis</keyword>
<dbReference type="InterPro" id="IPR036236">
    <property type="entry name" value="Znf_C2H2_sf"/>
</dbReference>
<evidence type="ECO:0000313" key="14">
    <source>
        <dbReference type="Proteomes" id="UP000036947"/>
    </source>
</evidence>
<reference evidence="13 14" key="1">
    <citation type="journal article" date="2015" name="BMC Genomics">
        <title>The genome of the truffle-parasite Tolypocladium ophioglossoides and the evolution of antifungal peptaibiotics.</title>
        <authorList>
            <person name="Quandt C.A."/>
            <person name="Bushley K.E."/>
            <person name="Spatafora J.W."/>
        </authorList>
    </citation>
    <scope>NUCLEOTIDE SEQUENCE [LARGE SCALE GENOMIC DNA]</scope>
    <source>
        <strain evidence="13 14">CBS 100239</strain>
    </source>
</reference>
<dbReference type="GO" id="GO:0042254">
    <property type="term" value="P:ribosome biogenesis"/>
    <property type="evidence" value="ECO:0007669"/>
    <property type="project" value="UniProtKB-KW"/>
</dbReference>
<accession>A0A0L0NAH1</accession>
<feature type="compositionally biased region" description="Basic residues" evidence="10">
    <location>
        <begin position="138"/>
        <end position="147"/>
    </location>
</feature>
<keyword evidence="11" id="KW-0812">Transmembrane</keyword>